<evidence type="ECO:0000256" key="1">
    <source>
        <dbReference type="SAM" id="Phobius"/>
    </source>
</evidence>
<comment type="caution">
    <text evidence="2">The sequence shown here is derived from an EMBL/GenBank/DDBJ whole genome shotgun (WGS) entry which is preliminary data.</text>
</comment>
<keyword evidence="3" id="KW-1185">Reference proteome</keyword>
<keyword evidence="1" id="KW-0812">Transmembrane</keyword>
<accession>A0A812KAT4</accession>
<dbReference type="EMBL" id="CAJNIZ010003571">
    <property type="protein sequence ID" value="CAE7223674.1"/>
    <property type="molecule type" value="Genomic_DNA"/>
</dbReference>
<gene>
    <name evidence="2" type="ORF">SPIL2461_LOCUS3057</name>
</gene>
<keyword evidence="1" id="KW-1133">Transmembrane helix</keyword>
<proteinExistence type="predicted"/>
<name>A0A812KAT4_SYMPI</name>
<sequence length="355" mass="40981">LGGAYALRAKMDFCRPTKTNMLLLGVLFIGLVQVLFSLRGTLQAAQGFASPNHDVGGSVDVSPVSPGRWCAETWYHSSQMEKVFRQDADRLTENETILCDTLRQFQYMDMWEAPIRERTFRRPETLVFSTMCRQGFQPQVLEPLAGILRDPRFPCDTAKVGNKDAYAGSKEWLLLADSADFPPYEDTRRIFFDAGGTTFRSALLWFLRQYETRGLPLDEIFVWEAKTISDEDYWAGVPNSTRDLYRSKLTRFNGIPIVTDLGGYHNPVTHIRKRCRRQDFCVFKLDVDTPSVEMPIVYQLIEDPGHLSEFYFEHHVRSPIMSRFWGLTRINGTVQYSYDLLSQMRQKGIRAHSWI</sequence>
<evidence type="ECO:0000313" key="3">
    <source>
        <dbReference type="Proteomes" id="UP000649617"/>
    </source>
</evidence>
<dbReference type="OrthoDB" id="405979at2759"/>
<organism evidence="2 3">
    <name type="scientific">Symbiodinium pilosum</name>
    <name type="common">Dinoflagellate</name>
    <dbReference type="NCBI Taxonomy" id="2952"/>
    <lineage>
        <taxon>Eukaryota</taxon>
        <taxon>Sar</taxon>
        <taxon>Alveolata</taxon>
        <taxon>Dinophyceae</taxon>
        <taxon>Suessiales</taxon>
        <taxon>Symbiodiniaceae</taxon>
        <taxon>Symbiodinium</taxon>
    </lineage>
</organism>
<feature type="non-terminal residue" evidence="2">
    <location>
        <position position="1"/>
    </location>
</feature>
<protein>
    <submittedName>
        <fullName evidence="2">Uncharacterized protein</fullName>
    </submittedName>
</protein>
<dbReference type="AlphaFoldDB" id="A0A812KAT4"/>
<evidence type="ECO:0000313" key="2">
    <source>
        <dbReference type="EMBL" id="CAE7223674.1"/>
    </source>
</evidence>
<keyword evidence="1" id="KW-0472">Membrane</keyword>
<reference evidence="2" key="1">
    <citation type="submission" date="2021-02" db="EMBL/GenBank/DDBJ databases">
        <authorList>
            <person name="Dougan E. K."/>
            <person name="Rhodes N."/>
            <person name="Thang M."/>
            <person name="Chan C."/>
        </authorList>
    </citation>
    <scope>NUCLEOTIDE SEQUENCE</scope>
</reference>
<dbReference type="Proteomes" id="UP000649617">
    <property type="component" value="Unassembled WGS sequence"/>
</dbReference>
<feature type="transmembrane region" description="Helical" evidence="1">
    <location>
        <begin position="21"/>
        <end position="42"/>
    </location>
</feature>